<reference evidence="8 9" key="1">
    <citation type="submission" date="2016-07" db="EMBL/GenBank/DDBJ databases">
        <title>Pervasive Adenine N6-methylation of Active Genes in Fungi.</title>
        <authorList>
            <consortium name="DOE Joint Genome Institute"/>
            <person name="Mondo S.J."/>
            <person name="Dannebaum R.O."/>
            <person name="Kuo R.C."/>
            <person name="Labutti K."/>
            <person name="Haridas S."/>
            <person name="Kuo A."/>
            <person name="Salamov A."/>
            <person name="Ahrendt S.R."/>
            <person name="Lipzen A."/>
            <person name="Sullivan W."/>
            <person name="Andreopoulos W.B."/>
            <person name="Clum A."/>
            <person name="Lindquist E."/>
            <person name="Daum C."/>
            <person name="Ramamoorthy G.K."/>
            <person name="Gryganskyi A."/>
            <person name="Culley D."/>
            <person name="Magnuson J.K."/>
            <person name="James T.Y."/>
            <person name="O'Malley M.A."/>
            <person name="Stajich J.E."/>
            <person name="Spatafora J.W."/>
            <person name="Visel A."/>
            <person name="Grigoriev I.V."/>
        </authorList>
    </citation>
    <scope>NUCLEOTIDE SEQUENCE [LARGE SCALE GENOMIC DNA]</scope>
    <source>
        <strain evidence="8 9">JEL800</strain>
    </source>
</reference>
<dbReference type="STRING" id="329046.A0A1Y2B728"/>
<comment type="subcellular location">
    <subcellularLocation>
        <location evidence="1">Mitochondrion</location>
    </subcellularLocation>
</comment>
<evidence type="ECO:0000256" key="3">
    <source>
        <dbReference type="ARBA" id="ARBA00022980"/>
    </source>
</evidence>
<evidence type="ECO:0000256" key="2">
    <source>
        <dbReference type="ARBA" id="ARBA00009254"/>
    </source>
</evidence>
<dbReference type="OrthoDB" id="270763at2759"/>
<dbReference type="EMBL" id="MCGO01000082">
    <property type="protein sequence ID" value="ORY30486.1"/>
    <property type="molecule type" value="Genomic_DNA"/>
</dbReference>
<accession>A0A1Y2B728</accession>
<evidence type="ECO:0000256" key="7">
    <source>
        <dbReference type="ARBA" id="ARBA00035399"/>
    </source>
</evidence>
<dbReference type="GO" id="GO:0003735">
    <property type="term" value="F:structural constituent of ribosome"/>
    <property type="evidence" value="ECO:0007669"/>
    <property type="project" value="InterPro"/>
</dbReference>
<gene>
    <name evidence="8" type="ORF">BCR33DRAFT_724306</name>
</gene>
<keyword evidence="3" id="KW-0689">Ribosomal protein</keyword>
<dbReference type="Pfam" id="PF06984">
    <property type="entry name" value="MRP-L47"/>
    <property type="match status" value="1"/>
</dbReference>
<evidence type="ECO:0000313" key="9">
    <source>
        <dbReference type="Proteomes" id="UP000193642"/>
    </source>
</evidence>
<protein>
    <recommendedName>
        <fullName evidence="6">Large ribosomal subunit protein uL29m</fullName>
    </recommendedName>
    <alternativeName>
        <fullName evidence="7">54S ribosomal protein L4, mitochondrial</fullName>
    </alternativeName>
</protein>
<dbReference type="Proteomes" id="UP000193642">
    <property type="component" value="Unassembled WGS sequence"/>
</dbReference>
<evidence type="ECO:0000256" key="5">
    <source>
        <dbReference type="ARBA" id="ARBA00023274"/>
    </source>
</evidence>
<evidence type="ECO:0000313" key="8">
    <source>
        <dbReference type="EMBL" id="ORY30486.1"/>
    </source>
</evidence>
<dbReference type="Gene3D" id="6.10.330.20">
    <property type="match status" value="1"/>
</dbReference>
<comment type="caution">
    <text evidence="8">The sequence shown here is derived from an EMBL/GenBank/DDBJ whole genome shotgun (WGS) entry which is preliminary data.</text>
</comment>
<dbReference type="InterPro" id="IPR038340">
    <property type="entry name" value="MRP-L47_sf"/>
</dbReference>
<dbReference type="AlphaFoldDB" id="A0A1Y2B728"/>
<proteinExistence type="inferred from homology"/>
<keyword evidence="5" id="KW-0687">Ribonucleoprotein</keyword>
<dbReference type="PANTHER" id="PTHR21183:SF18">
    <property type="entry name" value="LARGE RIBOSOMAL SUBUNIT PROTEIN UL29M"/>
    <property type="match status" value="1"/>
</dbReference>
<dbReference type="InterPro" id="IPR010729">
    <property type="entry name" value="Ribosomal_uL29_mit"/>
</dbReference>
<evidence type="ECO:0000256" key="1">
    <source>
        <dbReference type="ARBA" id="ARBA00004173"/>
    </source>
</evidence>
<keyword evidence="9" id="KW-1185">Reference proteome</keyword>
<evidence type="ECO:0000256" key="4">
    <source>
        <dbReference type="ARBA" id="ARBA00023128"/>
    </source>
</evidence>
<dbReference type="GO" id="GO:0005762">
    <property type="term" value="C:mitochondrial large ribosomal subunit"/>
    <property type="evidence" value="ECO:0007669"/>
    <property type="project" value="TreeGrafter"/>
</dbReference>
<comment type="similarity">
    <text evidence="2">Belongs to the universal ribosomal protein uL29 family.</text>
</comment>
<dbReference type="PANTHER" id="PTHR21183">
    <property type="entry name" value="RIBOSOMAL PROTEIN L47, MITOCHONDRIAL-RELATED"/>
    <property type="match status" value="1"/>
</dbReference>
<dbReference type="GO" id="GO:0032543">
    <property type="term" value="P:mitochondrial translation"/>
    <property type="evidence" value="ECO:0007669"/>
    <property type="project" value="TreeGrafter"/>
</dbReference>
<name>A0A1Y2B728_9FUNG</name>
<evidence type="ECO:0000256" key="6">
    <source>
        <dbReference type="ARBA" id="ARBA00035289"/>
    </source>
</evidence>
<keyword evidence="4" id="KW-0496">Mitochondrion</keyword>
<sequence>MFAQRLLSRAAPFVTSIRTHVPIQSASAFNLPRFALYSTATAQSPLSEAAAPLQPLAPSSTQTTSLSETDADADADASKLADLPYPSLTPAYASSIVPAAGTKGLLDFFDSEKGWYWNDTDPKTGRGWTCAELRNKSFYDLHKLWWICIKEQNKLLSQKDEARMFKVIFPNGVRLQQVRMPFLEL</sequence>
<organism evidence="8 9">
    <name type="scientific">Rhizoclosmatium globosum</name>
    <dbReference type="NCBI Taxonomy" id="329046"/>
    <lineage>
        <taxon>Eukaryota</taxon>
        <taxon>Fungi</taxon>
        <taxon>Fungi incertae sedis</taxon>
        <taxon>Chytridiomycota</taxon>
        <taxon>Chytridiomycota incertae sedis</taxon>
        <taxon>Chytridiomycetes</taxon>
        <taxon>Chytridiales</taxon>
        <taxon>Chytriomycetaceae</taxon>
        <taxon>Rhizoclosmatium</taxon>
    </lineage>
</organism>